<evidence type="ECO:0000313" key="4">
    <source>
        <dbReference type="EMBL" id="NOJ77845.1"/>
    </source>
</evidence>
<feature type="chain" id="PRO_5030682632" description="Lipoprotein" evidence="3">
    <location>
        <begin position="28"/>
        <end position="300"/>
    </location>
</feature>
<protein>
    <recommendedName>
        <fullName evidence="6">Lipoprotein</fullName>
    </recommendedName>
</protein>
<evidence type="ECO:0008006" key="6">
    <source>
        <dbReference type="Google" id="ProtNLM"/>
    </source>
</evidence>
<feature type="signal peptide" evidence="3">
    <location>
        <begin position="1"/>
        <end position="27"/>
    </location>
</feature>
<feature type="transmembrane region" description="Helical" evidence="2">
    <location>
        <begin position="158"/>
        <end position="179"/>
    </location>
</feature>
<dbReference type="AlphaFoldDB" id="A0A7Y4IFT1"/>
<dbReference type="EMBL" id="JABFNT010000013">
    <property type="protein sequence ID" value="NOJ77845.1"/>
    <property type="molecule type" value="Genomic_DNA"/>
</dbReference>
<keyword evidence="2" id="KW-0812">Transmembrane</keyword>
<evidence type="ECO:0000256" key="3">
    <source>
        <dbReference type="SAM" id="SignalP"/>
    </source>
</evidence>
<organism evidence="4 5">
    <name type="scientific">Myxococcus xanthus</name>
    <dbReference type="NCBI Taxonomy" id="34"/>
    <lineage>
        <taxon>Bacteria</taxon>
        <taxon>Pseudomonadati</taxon>
        <taxon>Myxococcota</taxon>
        <taxon>Myxococcia</taxon>
        <taxon>Myxococcales</taxon>
        <taxon>Cystobacterineae</taxon>
        <taxon>Myxococcaceae</taxon>
        <taxon>Myxococcus</taxon>
    </lineage>
</organism>
<keyword evidence="2" id="KW-1133">Transmembrane helix</keyword>
<sequence length="300" mass="30640">MRSMKAKKSVKRALCMAVVMTVSGCRAPAALGPGGGMSASEGSDSAASSEGSDSAASSEGSGESSQSDSGASSEGSGDSSQSESSGSSGEGSSQSESSGSGEEGTSHSESSDNESTEVASRSSEEGGTSEGSAGTEKADGEASRSRSNNSSQSNNNDVASSVTVAALVVGLGIIIWQAYAAGARRRGVSPKEAGRAAQVYLRARTHQLREDLALGAGPTVEDLAAAARIRREHLGLFGRVLRANRKELLEMAEANTLTPDRALAWLERVGELARAEPRLEEDRRAFLAAQVQEGTATVAH</sequence>
<name>A0A7Y4IFT1_MYXXA</name>
<evidence type="ECO:0000313" key="5">
    <source>
        <dbReference type="Proteomes" id="UP000533080"/>
    </source>
</evidence>
<keyword evidence="2" id="KW-0472">Membrane</keyword>
<comment type="caution">
    <text evidence="4">The sequence shown here is derived from an EMBL/GenBank/DDBJ whole genome shotgun (WGS) entry which is preliminary data.</text>
</comment>
<gene>
    <name evidence="4" type="ORF">HNV28_05735</name>
</gene>
<dbReference type="PROSITE" id="PS51257">
    <property type="entry name" value="PROKAR_LIPOPROTEIN"/>
    <property type="match status" value="1"/>
</dbReference>
<proteinExistence type="predicted"/>
<feature type="compositionally biased region" description="Low complexity" evidence="1">
    <location>
        <begin position="145"/>
        <end position="157"/>
    </location>
</feature>
<feature type="compositionally biased region" description="Low complexity" evidence="1">
    <location>
        <begin position="38"/>
        <end position="100"/>
    </location>
</feature>
<dbReference type="Proteomes" id="UP000533080">
    <property type="component" value="Unassembled WGS sequence"/>
</dbReference>
<keyword evidence="3" id="KW-0732">Signal</keyword>
<evidence type="ECO:0000256" key="2">
    <source>
        <dbReference type="SAM" id="Phobius"/>
    </source>
</evidence>
<reference evidence="4 5" key="1">
    <citation type="submission" date="2020-05" db="EMBL/GenBank/DDBJ databases">
        <authorList>
            <person name="Whitworth D."/>
        </authorList>
    </citation>
    <scope>NUCLEOTIDE SEQUENCE [LARGE SCALE GENOMIC DNA]</scope>
    <source>
        <strain evidence="4 5">AM005</strain>
    </source>
</reference>
<accession>A0A7Y4IFT1</accession>
<feature type="region of interest" description="Disordered" evidence="1">
    <location>
        <begin position="26"/>
        <end position="157"/>
    </location>
</feature>
<evidence type="ECO:0000256" key="1">
    <source>
        <dbReference type="SAM" id="MobiDB-lite"/>
    </source>
</evidence>